<evidence type="ECO:0000313" key="7">
    <source>
        <dbReference type="Proteomes" id="UP001140560"/>
    </source>
</evidence>
<dbReference type="EMBL" id="JAPEUY010000014">
    <property type="protein sequence ID" value="KAJ4366107.1"/>
    <property type="molecule type" value="Genomic_DNA"/>
</dbReference>
<accession>A0A9W9CJV8</accession>
<comment type="caution">
    <text evidence="6">The sequence shown here is derived from an EMBL/GenBank/DDBJ whole genome shotgun (WGS) entry which is preliminary data.</text>
</comment>
<dbReference type="Proteomes" id="UP001140560">
    <property type="component" value="Unassembled WGS sequence"/>
</dbReference>
<keyword evidence="2" id="KW-0863">Zinc-finger</keyword>
<keyword evidence="7" id="KW-1185">Reference proteome</keyword>
<feature type="region of interest" description="Disordered" evidence="4">
    <location>
        <begin position="1"/>
        <end position="79"/>
    </location>
</feature>
<protein>
    <recommendedName>
        <fullName evidence="5">ZZ-type domain-containing protein</fullName>
    </recommendedName>
</protein>
<sequence length="527" mass="57756">MPPAPPTTTSEQQLREDEMLAHKIQQMEVEELRRRSSSVVSQHPRLGSMAPPSPQAPSSLLHQPSSQSLRPHSESVSSTVAPYNTETILGSPPRQASPSLLPEVVAGPSANPYFPQPISENLPIPVLQDQITPHLPSAPLDPASLSAYLEQHRQPPYPPQWVPPPVFASFYAYQGANIAPGSSWLDTPDSVVWRAVRPQQHARNPAPASYTFRFKTSSGTLRSPKHSWAMTCPGEQADLLKKVSKSTRPMWSYDLKLDSRTGLRKSEVLSHGREKAILTTYVHALNYDSLRFIGPDNRAYMWVSSSKLSSLNGSRYDTVRHALFVATGNVPDPLYGQIVADHTFWDGYIDVNEVHVGIKCKGCDMNPIRGLRWKCRTCPHHDVCDACRALALREQFGALIQPTCDFSLVNLPDESLHIRSPDVNPALVVATLQIFKDWEKHTLREERKKNVTGFMASEEAARKCDLGVMSYWKAGDLDKKGAEGERFGTMIKARGIMQTVGETAGALGSVADAGVAVGGDGGGGSGT</sequence>
<evidence type="ECO:0000256" key="1">
    <source>
        <dbReference type="ARBA" id="ARBA00022723"/>
    </source>
</evidence>
<dbReference type="GO" id="GO:0008270">
    <property type="term" value="F:zinc ion binding"/>
    <property type="evidence" value="ECO:0007669"/>
    <property type="project" value="UniProtKB-KW"/>
</dbReference>
<name>A0A9W9CJV8_9PLEO</name>
<dbReference type="SUPFAM" id="SSF57850">
    <property type="entry name" value="RING/U-box"/>
    <property type="match status" value="1"/>
</dbReference>
<dbReference type="AlphaFoldDB" id="A0A9W9CJV8"/>
<feature type="compositionally biased region" description="Low complexity" evidence="4">
    <location>
        <begin position="56"/>
        <end position="70"/>
    </location>
</feature>
<keyword evidence="3" id="KW-0862">Zinc</keyword>
<dbReference type="InterPro" id="IPR043145">
    <property type="entry name" value="Znf_ZZ_sf"/>
</dbReference>
<feature type="domain" description="ZZ-type" evidence="5">
    <location>
        <begin position="355"/>
        <end position="388"/>
    </location>
</feature>
<organism evidence="6 7">
    <name type="scientific">Neocucurbitaria cava</name>
    <dbReference type="NCBI Taxonomy" id="798079"/>
    <lineage>
        <taxon>Eukaryota</taxon>
        <taxon>Fungi</taxon>
        <taxon>Dikarya</taxon>
        <taxon>Ascomycota</taxon>
        <taxon>Pezizomycotina</taxon>
        <taxon>Dothideomycetes</taxon>
        <taxon>Pleosporomycetidae</taxon>
        <taxon>Pleosporales</taxon>
        <taxon>Pleosporineae</taxon>
        <taxon>Cucurbitariaceae</taxon>
        <taxon>Neocucurbitaria</taxon>
    </lineage>
</organism>
<reference evidence="6" key="1">
    <citation type="submission" date="2022-10" db="EMBL/GenBank/DDBJ databases">
        <title>Tapping the CABI collections for fungal endophytes: first genome assemblies for Collariella, Neodidymelliopsis, Ascochyta clinopodiicola, Didymella pomorum, Didymosphaeria variabile, Neocosmospora piperis and Neocucurbitaria cava.</title>
        <authorList>
            <person name="Hill R."/>
        </authorList>
    </citation>
    <scope>NUCLEOTIDE SEQUENCE</scope>
    <source>
        <strain evidence="6">IMI 356814</strain>
    </source>
</reference>
<evidence type="ECO:0000313" key="6">
    <source>
        <dbReference type="EMBL" id="KAJ4366107.1"/>
    </source>
</evidence>
<dbReference type="OrthoDB" id="661148at2759"/>
<evidence type="ECO:0000256" key="3">
    <source>
        <dbReference type="ARBA" id="ARBA00022833"/>
    </source>
</evidence>
<evidence type="ECO:0000259" key="5">
    <source>
        <dbReference type="Pfam" id="PF00569"/>
    </source>
</evidence>
<keyword evidence="1" id="KW-0479">Metal-binding</keyword>
<proteinExistence type="predicted"/>
<evidence type="ECO:0000256" key="4">
    <source>
        <dbReference type="SAM" id="MobiDB-lite"/>
    </source>
</evidence>
<evidence type="ECO:0000256" key="2">
    <source>
        <dbReference type="ARBA" id="ARBA00022771"/>
    </source>
</evidence>
<dbReference type="InterPro" id="IPR000433">
    <property type="entry name" value="Znf_ZZ"/>
</dbReference>
<dbReference type="Gene3D" id="3.30.60.90">
    <property type="match status" value="1"/>
</dbReference>
<dbReference type="Pfam" id="PF00569">
    <property type="entry name" value="ZZ"/>
    <property type="match status" value="1"/>
</dbReference>
<gene>
    <name evidence="6" type="ORF">N0V83_007742</name>
</gene>